<dbReference type="Gene3D" id="3.40.50.1820">
    <property type="entry name" value="alpha/beta hydrolase"/>
    <property type="match status" value="1"/>
</dbReference>
<organism evidence="1 2">
    <name type="scientific">Edaphobacter dinghuensis</name>
    <dbReference type="NCBI Taxonomy" id="1560005"/>
    <lineage>
        <taxon>Bacteria</taxon>
        <taxon>Pseudomonadati</taxon>
        <taxon>Acidobacteriota</taxon>
        <taxon>Terriglobia</taxon>
        <taxon>Terriglobales</taxon>
        <taxon>Acidobacteriaceae</taxon>
        <taxon>Edaphobacter</taxon>
    </lineage>
</organism>
<gene>
    <name evidence="1" type="ORF">GCM10011585_32960</name>
</gene>
<reference evidence="1" key="2">
    <citation type="submission" date="2020-09" db="EMBL/GenBank/DDBJ databases">
        <authorList>
            <person name="Sun Q."/>
            <person name="Zhou Y."/>
        </authorList>
    </citation>
    <scope>NUCLEOTIDE SEQUENCE</scope>
    <source>
        <strain evidence="1">CGMCC 1.12997</strain>
    </source>
</reference>
<dbReference type="InterPro" id="IPR029058">
    <property type="entry name" value="AB_hydrolase_fold"/>
</dbReference>
<dbReference type="Proteomes" id="UP000647241">
    <property type="component" value="Unassembled WGS sequence"/>
</dbReference>
<proteinExistence type="predicted"/>
<dbReference type="InterPro" id="IPR011042">
    <property type="entry name" value="6-blade_b-propeller_TolB-like"/>
</dbReference>
<comment type="caution">
    <text evidence="1">The sequence shown here is derived from an EMBL/GenBank/DDBJ whole genome shotgun (WGS) entry which is preliminary data.</text>
</comment>
<dbReference type="EMBL" id="BMGT01000004">
    <property type="protein sequence ID" value="GGG86437.1"/>
    <property type="molecule type" value="Genomic_DNA"/>
</dbReference>
<evidence type="ECO:0008006" key="3">
    <source>
        <dbReference type="Google" id="ProtNLM"/>
    </source>
</evidence>
<dbReference type="AlphaFoldDB" id="A0A917HPT2"/>
<dbReference type="Gene3D" id="2.120.10.30">
    <property type="entry name" value="TolB, C-terminal domain"/>
    <property type="match status" value="1"/>
</dbReference>
<sequence length="727" mass="81210">MIEMTTPGEDLYVGGIFQKEKIASFSPDRTHFIIVLKRGDLADNAVHYEIRLFDAAAAMKANGGTIILERDSSTNRPALEQVKWADNDTLTFIARGSRERSAVYSMDIYTRTLKPLAQSDGNIYSYAIDADKRIITFLAQQKSDNTLTAEEQHEGVDISTQSLFGLLTNRYHFDEDFFADLYVRSLVTGKGRRIVAIGRILAWQPLALSPDGKHLVVETYISHDLPPIWNHYLDPMLLSQLNVVRHDTSQLFVGEFLLVDLKTGSSRPLLNSPTPMGVQPDVLWSPDSKSVALAGIFLPLDASNQISDEVRRRTKFVAEVSIESGKVSPISTEAVELLKWEKGSDRLFTRKGRWEAGDVDAGADIVFSKHNAEWHVDSSVCAEMERSSSVSVTLKQGMNEPPKVIATDTETGLRHVVLDLNPQFQRLEFGRVEDLGHINNRDIPVDAGIYLPVGYVSGKKYPLIIQTHGWDPEQFWIDGPFTTAAAAQVFAGHGFVVAQVAQNRNDKNTLPNIREEAANYDALIDILVRRGMVDESRIGIIGFSVTGWGVKYALTHSRYHFAAATLADPSDGGYFKYLALLNSFPAMGNILERINGGLPVGDGIQKWIATGLGFGVERITTPLRLETNAPESLFSNWETFTLLQRLNSPVDFVLIPDGDHVLIKPWNRLASQGGNVDWFRFWLQGYADPNPEKTRQYHRWEGLCSLQRSTSKELPSQCIEATHNRLH</sequence>
<name>A0A917HPT2_9BACT</name>
<accession>A0A917HPT2</accession>
<dbReference type="SUPFAM" id="SSF82171">
    <property type="entry name" value="DPP6 N-terminal domain-like"/>
    <property type="match status" value="1"/>
</dbReference>
<reference evidence="1" key="1">
    <citation type="journal article" date="2014" name="Int. J. Syst. Evol. Microbiol.">
        <title>Complete genome sequence of Corynebacterium casei LMG S-19264T (=DSM 44701T), isolated from a smear-ripened cheese.</title>
        <authorList>
            <consortium name="US DOE Joint Genome Institute (JGI-PGF)"/>
            <person name="Walter F."/>
            <person name="Albersmeier A."/>
            <person name="Kalinowski J."/>
            <person name="Ruckert C."/>
        </authorList>
    </citation>
    <scope>NUCLEOTIDE SEQUENCE</scope>
    <source>
        <strain evidence="1">CGMCC 1.12997</strain>
    </source>
</reference>
<dbReference type="SUPFAM" id="SSF53474">
    <property type="entry name" value="alpha/beta-Hydrolases"/>
    <property type="match status" value="1"/>
</dbReference>
<protein>
    <recommendedName>
        <fullName evidence="3">Dipeptidyl aminopeptidase/acylaminoacyl peptidase</fullName>
    </recommendedName>
</protein>
<evidence type="ECO:0000313" key="2">
    <source>
        <dbReference type="Proteomes" id="UP000647241"/>
    </source>
</evidence>
<evidence type="ECO:0000313" key="1">
    <source>
        <dbReference type="EMBL" id="GGG86437.1"/>
    </source>
</evidence>
<keyword evidence="2" id="KW-1185">Reference proteome</keyword>